<protein>
    <submittedName>
        <fullName evidence="2">Uncharacterized protein</fullName>
    </submittedName>
</protein>
<dbReference type="AlphaFoldDB" id="A0A0A9HSR6"/>
<accession>A0A0A9HSR6</accession>
<name>A0A0A9HSR6_ARUDO</name>
<dbReference type="EMBL" id="GBRH01158129">
    <property type="protein sequence ID" value="JAE39767.1"/>
    <property type="molecule type" value="Transcribed_RNA"/>
</dbReference>
<evidence type="ECO:0000313" key="2">
    <source>
        <dbReference type="EMBL" id="JAE39767.1"/>
    </source>
</evidence>
<reference evidence="2" key="2">
    <citation type="journal article" date="2015" name="Data Brief">
        <title>Shoot transcriptome of the giant reed, Arundo donax.</title>
        <authorList>
            <person name="Barrero R.A."/>
            <person name="Guerrero F.D."/>
            <person name="Moolhuijzen P."/>
            <person name="Goolsby J.A."/>
            <person name="Tidwell J."/>
            <person name="Bellgard S.E."/>
            <person name="Bellgard M.I."/>
        </authorList>
    </citation>
    <scope>NUCLEOTIDE SEQUENCE</scope>
    <source>
        <tissue evidence="2">Shoot tissue taken approximately 20 cm above the soil surface</tissue>
    </source>
</reference>
<evidence type="ECO:0000256" key="1">
    <source>
        <dbReference type="SAM" id="MobiDB-lite"/>
    </source>
</evidence>
<organism evidence="2">
    <name type="scientific">Arundo donax</name>
    <name type="common">Giant reed</name>
    <name type="synonym">Donax arundinaceus</name>
    <dbReference type="NCBI Taxonomy" id="35708"/>
    <lineage>
        <taxon>Eukaryota</taxon>
        <taxon>Viridiplantae</taxon>
        <taxon>Streptophyta</taxon>
        <taxon>Embryophyta</taxon>
        <taxon>Tracheophyta</taxon>
        <taxon>Spermatophyta</taxon>
        <taxon>Magnoliopsida</taxon>
        <taxon>Liliopsida</taxon>
        <taxon>Poales</taxon>
        <taxon>Poaceae</taxon>
        <taxon>PACMAD clade</taxon>
        <taxon>Arundinoideae</taxon>
        <taxon>Arundineae</taxon>
        <taxon>Arundo</taxon>
    </lineage>
</organism>
<feature type="region of interest" description="Disordered" evidence="1">
    <location>
        <begin position="1"/>
        <end position="22"/>
    </location>
</feature>
<reference evidence="2" key="1">
    <citation type="submission" date="2014-09" db="EMBL/GenBank/DDBJ databases">
        <authorList>
            <person name="Magalhaes I.L.F."/>
            <person name="Oliveira U."/>
            <person name="Santos F.R."/>
            <person name="Vidigal T.H.D.A."/>
            <person name="Brescovit A.D."/>
            <person name="Santos A.J."/>
        </authorList>
    </citation>
    <scope>NUCLEOTIDE SEQUENCE</scope>
    <source>
        <tissue evidence="2">Shoot tissue taken approximately 20 cm above the soil surface</tissue>
    </source>
</reference>
<sequence>MGPAPTIAAAAPSPNRAAPTRS</sequence>
<proteinExistence type="predicted"/>